<evidence type="ECO:0000313" key="2">
    <source>
        <dbReference type="EnsemblMetazoa" id="MESCA001795-PA"/>
    </source>
</evidence>
<dbReference type="EMBL" id="CAQQ02073033">
    <property type="status" value="NOT_ANNOTATED_CDS"/>
    <property type="molecule type" value="Genomic_DNA"/>
</dbReference>
<evidence type="ECO:0000313" key="3">
    <source>
        <dbReference type="Proteomes" id="UP000015102"/>
    </source>
</evidence>
<accession>T1GEM7</accession>
<keyword evidence="3" id="KW-1185">Reference proteome</keyword>
<organism evidence="2 3">
    <name type="scientific">Megaselia scalaris</name>
    <name type="common">Humpbacked fly</name>
    <name type="synonym">Phora scalaris</name>
    <dbReference type="NCBI Taxonomy" id="36166"/>
    <lineage>
        <taxon>Eukaryota</taxon>
        <taxon>Metazoa</taxon>
        <taxon>Ecdysozoa</taxon>
        <taxon>Arthropoda</taxon>
        <taxon>Hexapoda</taxon>
        <taxon>Insecta</taxon>
        <taxon>Pterygota</taxon>
        <taxon>Neoptera</taxon>
        <taxon>Endopterygota</taxon>
        <taxon>Diptera</taxon>
        <taxon>Brachycera</taxon>
        <taxon>Muscomorpha</taxon>
        <taxon>Platypezoidea</taxon>
        <taxon>Phoridae</taxon>
        <taxon>Megaseliini</taxon>
        <taxon>Megaselia</taxon>
    </lineage>
</organism>
<dbReference type="EnsemblMetazoa" id="MESCA001795-RA">
    <property type="protein sequence ID" value="MESCA001795-PA"/>
    <property type="gene ID" value="MESCA001795"/>
</dbReference>
<proteinExistence type="predicted"/>
<sequence length="156" mass="17671">MSSVSGMSPQIESSETPFLYENQYIENNNSIEAVPSSSYVNVDVTATATTPKSCKSVFFDETISRNYENVQETQNTPTSKDPPELPTSPNELTYTVLELVQEEACQQEVQEKTQRPPILTKSFSTGILKVFWYYLYEETAVFSSDFIHNEHSNNTD</sequence>
<name>T1GEM7_MEGSC</name>
<feature type="compositionally biased region" description="Polar residues" evidence="1">
    <location>
        <begin position="68"/>
        <end position="79"/>
    </location>
</feature>
<reference evidence="3" key="1">
    <citation type="submission" date="2013-02" db="EMBL/GenBank/DDBJ databases">
        <authorList>
            <person name="Hughes D."/>
        </authorList>
    </citation>
    <scope>NUCLEOTIDE SEQUENCE</scope>
    <source>
        <strain>Durham</strain>
        <strain evidence="3">NC isolate 2 -- Noor lab</strain>
    </source>
</reference>
<dbReference type="HOGENOM" id="CLU_1688739_0_0_1"/>
<protein>
    <submittedName>
        <fullName evidence="2">Uncharacterized protein</fullName>
    </submittedName>
</protein>
<dbReference type="AlphaFoldDB" id="T1GEM7"/>
<evidence type="ECO:0000256" key="1">
    <source>
        <dbReference type="SAM" id="MobiDB-lite"/>
    </source>
</evidence>
<dbReference type="Proteomes" id="UP000015102">
    <property type="component" value="Unassembled WGS sequence"/>
</dbReference>
<dbReference type="EMBL" id="CAQQ02073032">
    <property type="status" value="NOT_ANNOTATED_CDS"/>
    <property type="molecule type" value="Genomic_DNA"/>
</dbReference>
<reference evidence="2" key="2">
    <citation type="submission" date="2015-06" db="UniProtKB">
        <authorList>
            <consortium name="EnsemblMetazoa"/>
        </authorList>
    </citation>
    <scope>IDENTIFICATION</scope>
</reference>
<feature type="region of interest" description="Disordered" evidence="1">
    <location>
        <begin position="68"/>
        <end position="90"/>
    </location>
</feature>